<dbReference type="Proteomes" id="UP000618943">
    <property type="component" value="Unassembled WGS sequence"/>
</dbReference>
<evidence type="ECO:0000313" key="3">
    <source>
        <dbReference type="Proteomes" id="UP000618943"/>
    </source>
</evidence>
<dbReference type="RefSeq" id="WP_200749773.1">
    <property type="nucleotide sequence ID" value="NZ_JAEOAH010000028.1"/>
</dbReference>
<feature type="domain" description="Metallo-beta-lactamase" evidence="1">
    <location>
        <begin position="31"/>
        <end position="200"/>
    </location>
</feature>
<evidence type="ECO:0000313" key="2">
    <source>
        <dbReference type="EMBL" id="MBK3496297.1"/>
    </source>
</evidence>
<protein>
    <submittedName>
        <fullName evidence="2">MBL fold metallo-hydrolase</fullName>
    </submittedName>
</protein>
<accession>A0ABS1HA45</accession>
<dbReference type="SUPFAM" id="SSF56281">
    <property type="entry name" value="Metallo-hydrolase/oxidoreductase"/>
    <property type="match status" value="1"/>
</dbReference>
<dbReference type="PANTHER" id="PTHR23131">
    <property type="entry name" value="ENDORIBONUCLEASE LACTB2"/>
    <property type="match status" value="1"/>
</dbReference>
<dbReference type="Gene3D" id="3.60.15.10">
    <property type="entry name" value="Ribonuclease Z/Hydroxyacylglutathione hydrolase-like"/>
    <property type="match status" value="1"/>
</dbReference>
<dbReference type="EMBL" id="JAEOAH010000028">
    <property type="protein sequence ID" value="MBK3496297.1"/>
    <property type="molecule type" value="Genomic_DNA"/>
</dbReference>
<keyword evidence="3" id="KW-1185">Reference proteome</keyword>
<gene>
    <name evidence="2" type="ORF">JFL43_15795</name>
</gene>
<organism evidence="2 3">
    <name type="scientific">Viridibacillus soli</name>
    <dbReference type="NCBI Taxonomy" id="2798301"/>
    <lineage>
        <taxon>Bacteria</taxon>
        <taxon>Bacillati</taxon>
        <taxon>Bacillota</taxon>
        <taxon>Bacilli</taxon>
        <taxon>Bacillales</taxon>
        <taxon>Caryophanaceae</taxon>
        <taxon>Viridibacillus</taxon>
    </lineage>
</organism>
<dbReference type="InterPro" id="IPR036866">
    <property type="entry name" value="RibonucZ/Hydroxyglut_hydro"/>
</dbReference>
<dbReference type="SMART" id="SM00849">
    <property type="entry name" value="Lactamase_B"/>
    <property type="match status" value="1"/>
</dbReference>
<dbReference type="InterPro" id="IPR050662">
    <property type="entry name" value="Sec-metab_biosynth-thioest"/>
</dbReference>
<reference evidence="2 3" key="1">
    <citation type="submission" date="2020-12" db="EMBL/GenBank/DDBJ databases">
        <title>YIM B01967 draft genome.</title>
        <authorList>
            <person name="Yan X."/>
        </authorList>
    </citation>
    <scope>NUCLEOTIDE SEQUENCE [LARGE SCALE GENOMIC DNA]</scope>
    <source>
        <strain evidence="2 3">YIM B01967</strain>
    </source>
</reference>
<proteinExistence type="predicted"/>
<dbReference type="InterPro" id="IPR001279">
    <property type="entry name" value="Metallo-B-lactamas"/>
</dbReference>
<sequence length="273" mass="31232">MVKLEQSMDILKHNDVHLANSTIGLGRTKMNVFSFAVDGVLIDTGAKSLFTSFRPFFEQADFEQVMITHFHEDHTGCAAWIQSQRDVPFYIHKDSVVRCSEEFVYPKYRQFLWGQCEPFQAEAIGETFQSRNATWDVIATPGHTQDHLAFLNRETGALFTGDLFIHPKTKIILAEENIVDTLNSLRKIETYDFNDMYCCHAGYVQNGHKQVKEKMEYLEELQGEVVDLHLTGMSVEEITAQLFPKSYPIVEISDGEWSAIHIVRGFVEGRGQN</sequence>
<dbReference type="Pfam" id="PF00753">
    <property type="entry name" value="Lactamase_B"/>
    <property type="match status" value="1"/>
</dbReference>
<comment type="caution">
    <text evidence="2">The sequence shown here is derived from an EMBL/GenBank/DDBJ whole genome shotgun (WGS) entry which is preliminary data.</text>
</comment>
<dbReference type="PANTHER" id="PTHR23131:SF4">
    <property type="entry name" value="METALLO-BETA-LACTAMASE SUPERFAMILY POTEIN"/>
    <property type="match status" value="1"/>
</dbReference>
<name>A0ABS1HA45_9BACL</name>
<evidence type="ECO:0000259" key="1">
    <source>
        <dbReference type="SMART" id="SM00849"/>
    </source>
</evidence>